<protein>
    <submittedName>
        <fullName evidence="6">Putrescine transport system substrate-binding protein</fullName>
    </submittedName>
</protein>
<dbReference type="PIRSF" id="PIRSF019574">
    <property type="entry name" value="Periplasmic_polyamine_BP"/>
    <property type="match status" value="1"/>
</dbReference>
<reference evidence="7" key="1">
    <citation type="submission" date="2016-10" db="EMBL/GenBank/DDBJ databases">
        <authorList>
            <person name="Varghese N."/>
            <person name="Submissions S."/>
        </authorList>
    </citation>
    <scope>NUCLEOTIDE SEQUENCE [LARGE SCALE GENOMIC DNA]</scope>
    <source>
        <strain evidence="7">DSM 17875</strain>
    </source>
</reference>
<dbReference type="PANTHER" id="PTHR30222">
    <property type="entry name" value="SPERMIDINE/PUTRESCINE-BINDING PERIPLASMIC PROTEIN"/>
    <property type="match status" value="1"/>
</dbReference>
<evidence type="ECO:0000256" key="5">
    <source>
        <dbReference type="SAM" id="SignalP"/>
    </source>
</evidence>
<dbReference type="RefSeq" id="WP_090197283.1">
    <property type="nucleotide sequence ID" value="NZ_LT629785.1"/>
</dbReference>
<dbReference type="STRING" id="364197.SAMN05216296_3088"/>
<dbReference type="Proteomes" id="UP000243232">
    <property type="component" value="Chromosome I"/>
</dbReference>
<dbReference type="SUPFAM" id="SSF53850">
    <property type="entry name" value="Periplasmic binding protein-like II"/>
    <property type="match status" value="1"/>
</dbReference>
<organism evidence="6 7">
    <name type="scientific">Pseudomonas pohangensis</name>
    <dbReference type="NCBI Taxonomy" id="364197"/>
    <lineage>
        <taxon>Bacteria</taxon>
        <taxon>Pseudomonadati</taxon>
        <taxon>Pseudomonadota</taxon>
        <taxon>Gammaproteobacteria</taxon>
        <taxon>Pseudomonadales</taxon>
        <taxon>Pseudomonadaceae</taxon>
        <taxon>Pseudomonas</taxon>
    </lineage>
</organism>
<evidence type="ECO:0000313" key="6">
    <source>
        <dbReference type="EMBL" id="SDU32559.1"/>
    </source>
</evidence>
<keyword evidence="4" id="KW-0574">Periplasm</keyword>
<dbReference type="OrthoDB" id="9769319at2"/>
<dbReference type="AlphaFoldDB" id="A0A1H2HLF0"/>
<evidence type="ECO:0000313" key="7">
    <source>
        <dbReference type="Proteomes" id="UP000243232"/>
    </source>
</evidence>
<evidence type="ECO:0000256" key="4">
    <source>
        <dbReference type="ARBA" id="ARBA00022764"/>
    </source>
</evidence>
<keyword evidence="7" id="KW-1185">Reference proteome</keyword>
<dbReference type="Pfam" id="PF13416">
    <property type="entry name" value="SBP_bac_8"/>
    <property type="match status" value="1"/>
</dbReference>
<dbReference type="GO" id="GO:0042597">
    <property type="term" value="C:periplasmic space"/>
    <property type="evidence" value="ECO:0007669"/>
    <property type="project" value="UniProtKB-SubCell"/>
</dbReference>
<keyword evidence="2" id="KW-0813">Transport</keyword>
<keyword evidence="3 5" id="KW-0732">Signal</keyword>
<name>A0A1H2HLF0_9PSED</name>
<gene>
    <name evidence="6" type="ORF">SAMN05216296_3088</name>
</gene>
<evidence type="ECO:0000256" key="2">
    <source>
        <dbReference type="ARBA" id="ARBA00022448"/>
    </source>
</evidence>
<dbReference type="InterPro" id="IPR001188">
    <property type="entry name" value="Sperm_putr-bd"/>
</dbReference>
<evidence type="ECO:0000256" key="3">
    <source>
        <dbReference type="ARBA" id="ARBA00022729"/>
    </source>
</evidence>
<dbReference type="InterPro" id="IPR006059">
    <property type="entry name" value="SBP"/>
</dbReference>
<evidence type="ECO:0000256" key="1">
    <source>
        <dbReference type="ARBA" id="ARBA00004418"/>
    </source>
</evidence>
<feature type="chain" id="PRO_5009275842" evidence="5">
    <location>
        <begin position="20"/>
        <end position="359"/>
    </location>
</feature>
<dbReference type="PANTHER" id="PTHR30222:SF18">
    <property type="entry name" value="BIFUNCTIONAL POLYHYDROXYBUTYRATE SYNTHASE _ ABC TRANSPORTER PERIPLASMIC BINDING PROTEIN-RELATED"/>
    <property type="match status" value="1"/>
</dbReference>
<feature type="signal peptide" evidence="5">
    <location>
        <begin position="1"/>
        <end position="19"/>
    </location>
</feature>
<sequence length="359" mass="39468">MHRLLACLLIALLPGFVVAADENVLRIYNWNDYIAPEVLTNFENETGIKIVYDTFSTDEELSKAFDDNAPYDIMVPSHDSLPRLIKEGKLTSLDKAKLPNAVNLDSQVLSKLSAFDPQNIHAMPYLWGAVGLAINTPKAESAFGGPLPESWSVVFDPEQSAKLASCGISILDASAEVFDGLMNYKGRSISHTPPRRIKSAAKTLFAIRPNIRQIDSEEYIEALNTGDLCVAVAWTGDALVAADEGQPVVFVVPEEGAPMFIDTLVIPTNAARPDLAYRFINYLLKPEVAAQITTETLYPNANAAADQFLSAELRNMPGIKLDKQMRRRLTMMPTLQDDTQEAIDAVWAEFIEAPTPEAL</sequence>
<accession>A0A1H2HLF0</accession>
<proteinExistence type="predicted"/>
<dbReference type="PRINTS" id="PR00909">
    <property type="entry name" value="SPERMDNBNDNG"/>
</dbReference>
<dbReference type="GO" id="GO:0019808">
    <property type="term" value="F:polyamine binding"/>
    <property type="evidence" value="ECO:0007669"/>
    <property type="project" value="InterPro"/>
</dbReference>
<dbReference type="Gene3D" id="3.40.190.10">
    <property type="entry name" value="Periplasmic binding protein-like II"/>
    <property type="match status" value="2"/>
</dbReference>
<dbReference type="GO" id="GO:0015846">
    <property type="term" value="P:polyamine transport"/>
    <property type="evidence" value="ECO:0007669"/>
    <property type="project" value="InterPro"/>
</dbReference>
<dbReference type="EMBL" id="LT629785">
    <property type="protein sequence ID" value="SDU32559.1"/>
    <property type="molecule type" value="Genomic_DNA"/>
</dbReference>
<comment type="subcellular location">
    <subcellularLocation>
        <location evidence="1">Periplasm</location>
    </subcellularLocation>
</comment>